<dbReference type="InterPro" id="IPR046346">
    <property type="entry name" value="Aminoacid_DH-like_N_sf"/>
</dbReference>
<feature type="binding site" evidence="8">
    <location>
        <position position="63"/>
    </location>
    <ligand>
        <name>shikimate</name>
        <dbReference type="ChEBI" id="CHEBI:36208"/>
    </ligand>
</feature>
<gene>
    <name evidence="8 12" type="primary">aroE</name>
    <name evidence="12" type="ORF">H8L47_24080</name>
</gene>
<dbReference type="Proteomes" id="UP000646911">
    <property type="component" value="Unassembled WGS sequence"/>
</dbReference>
<dbReference type="InterPro" id="IPR013708">
    <property type="entry name" value="Shikimate_DH-bd_N"/>
</dbReference>
<keyword evidence="6 8" id="KW-0057">Aromatic amino acid biosynthesis</keyword>
<feature type="binding site" evidence="8">
    <location>
        <begin position="128"/>
        <end position="132"/>
    </location>
    <ligand>
        <name>NADP(+)</name>
        <dbReference type="ChEBI" id="CHEBI:58349"/>
    </ligand>
</feature>
<keyword evidence="3 8" id="KW-0028">Amino-acid biosynthesis</keyword>
<evidence type="ECO:0000256" key="2">
    <source>
        <dbReference type="ARBA" id="ARBA00012962"/>
    </source>
</evidence>
<dbReference type="GO" id="GO:0004764">
    <property type="term" value="F:shikimate 3-dehydrogenase (NADP+) activity"/>
    <property type="evidence" value="ECO:0007669"/>
    <property type="project" value="UniProtKB-EC"/>
</dbReference>
<protein>
    <recommendedName>
        <fullName evidence="2 8">Shikimate dehydrogenase (NADP(+))</fullName>
        <shortName evidence="8">SDH</shortName>
        <ecNumber evidence="2 8">1.1.1.25</ecNumber>
    </recommendedName>
</protein>
<evidence type="ECO:0000259" key="11">
    <source>
        <dbReference type="Pfam" id="PF18317"/>
    </source>
</evidence>
<feature type="binding site" evidence="8">
    <location>
        <position position="103"/>
    </location>
    <ligand>
        <name>shikimate</name>
        <dbReference type="ChEBI" id="CHEBI:36208"/>
    </ligand>
</feature>
<feature type="domain" description="Shikimate dehydrogenase substrate binding N-terminal" evidence="10">
    <location>
        <begin position="8"/>
        <end position="90"/>
    </location>
</feature>
<feature type="domain" description="Quinate/shikimate 5-dehydrogenase/glutamyl-tRNA reductase" evidence="9">
    <location>
        <begin position="118"/>
        <end position="196"/>
    </location>
</feature>
<dbReference type="EC" id="1.1.1.25" evidence="2 8"/>
<dbReference type="Gene3D" id="3.40.50.720">
    <property type="entry name" value="NAD(P)-binding Rossmann-like Domain"/>
    <property type="match status" value="1"/>
</dbReference>
<feature type="binding site" evidence="8">
    <location>
        <position position="248"/>
    </location>
    <ligand>
        <name>shikimate</name>
        <dbReference type="ChEBI" id="CHEBI:36208"/>
    </ligand>
</feature>
<dbReference type="InterPro" id="IPR022893">
    <property type="entry name" value="Shikimate_DH_fam"/>
</dbReference>
<feature type="binding site" evidence="8">
    <location>
        <begin position="152"/>
        <end position="157"/>
    </location>
    <ligand>
        <name>NADP(+)</name>
        <dbReference type="ChEBI" id="CHEBI:58349"/>
    </ligand>
</feature>
<dbReference type="Pfam" id="PF08501">
    <property type="entry name" value="Shikimate_dh_N"/>
    <property type="match status" value="1"/>
</dbReference>
<keyword evidence="5 8" id="KW-0560">Oxidoreductase</keyword>
<keyword evidence="4 8" id="KW-0521">NADP</keyword>
<dbReference type="InterPro" id="IPR011342">
    <property type="entry name" value="Shikimate_DH"/>
</dbReference>
<keyword evidence="13" id="KW-1185">Reference proteome</keyword>
<dbReference type="InterPro" id="IPR036291">
    <property type="entry name" value="NAD(P)-bd_dom_sf"/>
</dbReference>
<evidence type="ECO:0000259" key="10">
    <source>
        <dbReference type="Pfam" id="PF08501"/>
    </source>
</evidence>
<comment type="catalytic activity">
    <reaction evidence="7 8">
        <text>shikimate + NADP(+) = 3-dehydroshikimate + NADPH + H(+)</text>
        <dbReference type="Rhea" id="RHEA:17737"/>
        <dbReference type="ChEBI" id="CHEBI:15378"/>
        <dbReference type="ChEBI" id="CHEBI:16630"/>
        <dbReference type="ChEBI" id="CHEBI:36208"/>
        <dbReference type="ChEBI" id="CHEBI:57783"/>
        <dbReference type="ChEBI" id="CHEBI:58349"/>
        <dbReference type="EC" id="1.1.1.25"/>
    </reaction>
</comment>
<feature type="binding site" evidence="8">
    <location>
        <position position="218"/>
    </location>
    <ligand>
        <name>NADP(+)</name>
        <dbReference type="ChEBI" id="CHEBI:58349"/>
    </ligand>
</feature>
<feature type="binding site" evidence="8">
    <location>
        <position position="220"/>
    </location>
    <ligand>
        <name>shikimate</name>
        <dbReference type="ChEBI" id="CHEBI:36208"/>
    </ligand>
</feature>
<evidence type="ECO:0000256" key="4">
    <source>
        <dbReference type="ARBA" id="ARBA00022857"/>
    </source>
</evidence>
<evidence type="ECO:0000256" key="7">
    <source>
        <dbReference type="ARBA" id="ARBA00049442"/>
    </source>
</evidence>
<dbReference type="InterPro" id="IPR041121">
    <property type="entry name" value="SDH_C"/>
</dbReference>
<dbReference type="CDD" id="cd01065">
    <property type="entry name" value="NAD_bind_Shikimate_DH"/>
    <property type="match status" value="1"/>
</dbReference>
<accession>A0ABR6ZHF0</accession>
<evidence type="ECO:0000259" key="9">
    <source>
        <dbReference type="Pfam" id="PF01488"/>
    </source>
</evidence>
<comment type="caution">
    <text evidence="12">The sequence shown here is derived from an EMBL/GenBank/DDBJ whole genome shotgun (WGS) entry which is preliminary data.</text>
</comment>
<comment type="pathway">
    <text evidence="1 8">Metabolic intermediate biosynthesis; chorismate biosynthesis; chorismate from D-erythrose 4-phosphate and phosphoenolpyruvate: step 4/7.</text>
</comment>
<evidence type="ECO:0000256" key="3">
    <source>
        <dbReference type="ARBA" id="ARBA00022605"/>
    </source>
</evidence>
<dbReference type="HAMAP" id="MF_00222">
    <property type="entry name" value="Shikimate_DH_AroE"/>
    <property type="match status" value="1"/>
</dbReference>
<dbReference type="PANTHER" id="PTHR21089">
    <property type="entry name" value="SHIKIMATE DEHYDROGENASE"/>
    <property type="match status" value="1"/>
</dbReference>
<evidence type="ECO:0000313" key="13">
    <source>
        <dbReference type="Proteomes" id="UP000646911"/>
    </source>
</evidence>
<name>A0ABR6ZHF0_9BURK</name>
<comment type="similarity">
    <text evidence="8">Belongs to the shikimate dehydrogenase family.</text>
</comment>
<dbReference type="RefSeq" id="WP_186956209.1">
    <property type="nucleotide sequence ID" value="NZ_JACOFX010000018.1"/>
</dbReference>
<feature type="binding site" evidence="8">
    <location>
        <position position="241"/>
    </location>
    <ligand>
        <name>NADP(+)</name>
        <dbReference type="ChEBI" id="CHEBI:58349"/>
    </ligand>
</feature>
<dbReference type="PANTHER" id="PTHR21089:SF1">
    <property type="entry name" value="BIFUNCTIONAL 3-DEHYDROQUINATE DEHYDRATASE_SHIKIMATE DEHYDROGENASE, CHLOROPLASTIC"/>
    <property type="match status" value="1"/>
</dbReference>
<organism evidence="12 13">
    <name type="scientific">Undibacterium umbellatum</name>
    <dbReference type="NCBI Taxonomy" id="2762300"/>
    <lineage>
        <taxon>Bacteria</taxon>
        <taxon>Pseudomonadati</taxon>
        <taxon>Pseudomonadota</taxon>
        <taxon>Betaproteobacteria</taxon>
        <taxon>Burkholderiales</taxon>
        <taxon>Oxalobacteraceae</taxon>
        <taxon>Undibacterium</taxon>
    </lineage>
</organism>
<proteinExistence type="inferred from homology"/>
<dbReference type="SUPFAM" id="SSF53223">
    <property type="entry name" value="Aminoacid dehydrogenase-like, N-terminal domain"/>
    <property type="match status" value="1"/>
</dbReference>
<evidence type="ECO:0000256" key="8">
    <source>
        <dbReference type="HAMAP-Rule" id="MF_00222"/>
    </source>
</evidence>
<evidence type="ECO:0000313" key="12">
    <source>
        <dbReference type="EMBL" id="MBC3910652.1"/>
    </source>
</evidence>
<evidence type="ECO:0000256" key="6">
    <source>
        <dbReference type="ARBA" id="ARBA00023141"/>
    </source>
</evidence>
<feature type="binding site" evidence="8">
    <location>
        <begin position="16"/>
        <end position="18"/>
    </location>
    <ligand>
        <name>shikimate</name>
        <dbReference type="ChEBI" id="CHEBI:36208"/>
    </ligand>
</feature>
<dbReference type="NCBIfam" id="NF001310">
    <property type="entry name" value="PRK00258.1-2"/>
    <property type="match status" value="1"/>
</dbReference>
<sequence>MKPDQYVVIGNPIAHSKSPAIHARFAELTGQQLDYQRLLAPLDGFASTVHDFIAKGGRGGNVTLPFKLEAFALATELSERAKIAGAVNTLKFEQGRVYGDNTDGIGLVADIVRNAGISLRGKRLLLLGAGGAARGALLPLLQEQPASLTIANRTLAKAQDLKDQVKSLSEGCELLACRFEDLQQPFDIIINATSASINDDVPPLAATVFGKDTLAYDMMYAAAPTAFLRLAASHGAQCRDGLGMLVEQAAEAFALWRGVRPPSAQVLAEMRATLQANQA</sequence>
<feature type="binding site" evidence="8">
    <location>
        <position position="88"/>
    </location>
    <ligand>
        <name>shikimate</name>
        <dbReference type="ChEBI" id="CHEBI:36208"/>
    </ligand>
</feature>
<dbReference type="InterPro" id="IPR006151">
    <property type="entry name" value="Shikm_DH/Glu-tRNA_Rdtase"/>
</dbReference>
<dbReference type="EMBL" id="JACOFX010000018">
    <property type="protein sequence ID" value="MBC3910652.1"/>
    <property type="molecule type" value="Genomic_DNA"/>
</dbReference>
<comment type="function">
    <text evidence="8">Involved in the biosynthesis of the chorismate, which leads to the biosynthesis of aromatic amino acids. Catalyzes the reversible NADPH linked reduction of 3-dehydroshikimate (DHSA) to yield shikimate (SA).</text>
</comment>
<comment type="subunit">
    <text evidence="8">Homodimer.</text>
</comment>
<dbReference type="Pfam" id="PF01488">
    <property type="entry name" value="Shikimate_DH"/>
    <property type="match status" value="1"/>
</dbReference>
<dbReference type="NCBIfam" id="TIGR00507">
    <property type="entry name" value="aroE"/>
    <property type="match status" value="1"/>
</dbReference>
<evidence type="ECO:0000256" key="1">
    <source>
        <dbReference type="ARBA" id="ARBA00004871"/>
    </source>
</evidence>
<feature type="binding site" evidence="8">
    <location>
        <position position="79"/>
    </location>
    <ligand>
        <name>NADP(+)</name>
        <dbReference type="ChEBI" id="CHEBI:58349"/>
    </ligand>
</feature>
<dbReference type="SUPFAM" id="SSF51735">
    <property type="entry name" value="NAD(P)-binding Rossmann-fold domains"/>
    <property type="match status" value="1"/>
</dbReference>
<dbReference type="Pfam" id="PF18317">
    <property type="entry name" value="SDH_C"/>
    <property type="match status" value="1"/>
</dbReference>
<dbReference type="Gene3D" id="3.40.50.10860">
    <property type="entry name" value="Leucine Dehydrogenase, chain A, domain 1"/>
    <property type="match status" value="1"/>
</dbReference>
<feature type="active site" description="Proton acceptor" evidence="8">
    <location>
        <position position="67"/>
    </location>
</feature>
<evidence type="ECO:0000256" key="5">
    <source>
        <dbReference type="ARBA" id="ARBA00023002"/>
    </source>
</evidence>
<reference evidence="12 13" key="1">
    <citation type="submission" date="2020-08" db="EMBL/GenBank/DDBJ databases">
        <title>Novel species isolated from subtropical streams in China.</title>
        <authorList>
            <person name="Lu H."/>
        </authorList>
    </citation>
    <scope>NUCLEOTIDE SEQUENCE [LARGE SCALE GENOMIC DNA]</scope>
    <source>
        <strain evidence="12 13">NL8W</strain>
    </source>
</reference>
<feature type="domain" description="SDH C-terminal" evidence="11">
    <location>
        <begin position="241"/>
        <end position="270"/>
    </location>
</feature>